<sequence>MAKKAQKCQFAQYSRLIASAIFRARYNIADDELKDVVPSKIMTAEQQVRAKYKPWSSPRLARSVARELRDIECKSYLDSIDSLAWLQCKAPNGSRNLYKFIRYRKELFRHSLSWILSELRDRRLGEFAGRSRREIDVDQEVQNQELILQDALWDLQRSTKRSAEERENEVVIFTAAERSSAKREDSSLKHFRAQLSEPMPLRRAYDRHHLDEMIAESYAAAPWMREPIEWLWRHNILLIDDPHPRIEIPPILLVGDPGTGKTHFATLFCNILGLTCARIDMSARSASFDITGTEFAWSSSTPGVPVRALASSPHANPVIVIDEIDKAGKGTNGGSPVHALLPLLQRDMARAFLCPSLQATVDLSWCGWIATANDADLVPAPILDRVKVFRIEAPRGKNLSELVWRTLEPVGAEPEVIDEVCRQIESDRMSLRGLGRLAHEFRSLQSQPTLH</sequence>
<gene>
    <name evidence="2" type="ORF">E1B25_19330</name>
</gene>
<dbReference type="AlphaFoldDB" id="A0A4R5EJD4"/>
<dbReference type="SMART" id="SM00382">
    <property type="entry name" value="AAA"/>
    <property type="match status" value="1"/>
</dbReference>
<evidence type="ECO:0000259" key="1">
    <source>
        <dbReference type="SMART" id="SM00382"/>
    </source>
</evidence>
<proteinExistence type="predicted"/>
<dbReference type="InterPro" id="IPR027065">
    <property type="entry name" value="Lon_Prtase"/>
</dbReference>
<protein>
    <submittedName>
        <fullName evidence="2">AAA family ATPase</fullName>
    </submittedName>
</protein>
<comment type="caution">
    <text evidence="2">The sequence shown here is derived from an EMBL/GenBank/DDBJ whole genome shotgun (WGS) entry which is preliminary data.</text>
</comment>
<dbReference type="GO" id="GO:0005524">
    <property type="term" value="F:ATP binding"/>
    <property type="evidence" value="ECO:0007669"/>
    <property type="project" value="InterPro"/>
</dbReference>
<dbReference type="InterPro" id="IPR027417">
    <property type="entry name" value="P-loop_NTPase"/>
</dbReference>
<evidence type="ECO:0000313" key="3">
    <source>
        <dbReference type="Proteomes" id="UP000294662"/>
    </source>
</evidence>
<dbReference type="Pfam" id="PF00004">
    <property type="entry name" value="AAA"/>
    <property type="match status" value="1"/>
</dbReference>
<dbReference type="InterPro" id="IPR003959">
    <property type="entry name" value="ATPase_AAA_core"/>
</dbReference>
<dbReference type="GO" id="GO:0004176">
    <property type="term" value="F:ATP-dependent peptidase activity"/>
    <property type="evidence" value="ECO:0007669"/>
    <property type="project" value="InterPro"/>
</dbReference>
<dbReference type="Gene3D" id="3.40.50.300">
    <property type="entry name" value="P-loop containing nucleotide triphosphate hydrolases"/>
    <property type="match status" value="1"/>
</dbReference>
<reference evidence="2 3" key="1">
    <citation type="submission" date="2019-03" db="EMBL/GenBank/DDBJ databases">
        <authorList>
            <person name="Zhang S."/>
        </authorList>
    </citation>
    <scope>NUCLEOTIDE SEQUENCE [LARGE SCALE GENOMIC DNA]</scope>
    <source>
        <strain evidence="2 3">S4J41</strain>
    </source>
</reference>
<dbReference type="SUPFAM" id="SSF52540">
    <property type="entry name" value="P-loop containing nucleoside triphosphate hydrolases"/>
    <property type="match status" value="1"/>
</dbReference>
<dbReference type="InterPro" id="IPR003593">
    <property type="entry name" value="AAA+_ATPase"/>
</dbReference>
<dbReference type="RefSeq" id="WP_132831223.1">
    <property type="nucleotide sequence ID" value="NZ_SMFP01000018.1"/>
</dbReference>
<evidence type="ECO:0000313" key="2">
    <source>
        <dbReference type="EMBL" id="TDE34681.1"/>
    </source>
</evidence>
<dbReference type="GO" id="GO:0004252">
    <property type="term" value="F:serine-type endopeptidase activity"/>
    <property type="evidence" value="ECO:0007669"/>
    <property type="project" value="InterPro"/>
</dbReference>
<dbReference type="GO" id="GO:0030163">
    <property type="term" value="P:protein catabolic process"/>
    <property type="evidence" value="ECO:0007669"/>
    <property type="project" value="InterPro"/>
</dbReference>
<dbReference type="OrthoDB" id="5297432at2"/>
<dbReference type="Proteomes" id="UP000294662">
    <property type="component" value="Unassembled WGS sequence"/>
</dbReference>
<dbReference type="PANTHER" id="PTHR10046">
    <property type="entry name" value="ATP DEPENDENT LON PROTEASE FAMILY MEMBER"/>
    <property type="match status" value="1"/>
</dbReference>
<dbReference type="EMBL" id="SMFP01000018">
    <property type="protein sequence ID" value="TDE34681.1"/>
    <property type="molecule type" value="Genomic_DNA"/>
</dbReference>
<dbReference type="GO" id="GO:0016887">
    <property type="term" value="F:ATP hydrolysis activity"/>
    <property type="evidence" value="ECO:0007669"/>
    <property type="project" value="InterPro"/>
</dbReference>
<accession>A0A4R5EJD4</accession>
<feature type="domain" description="AAA+ ATPase" evidence="1">
    <location>
        <begin position="247"/>
        <end position="393"/>
    </location>
</feature>
<organism evidence="2 3">
    <name type="scientific">Antarcticimicrobium sediminis</name>
    <dbReference type="NCBI Taxonomy" id="2546227"/>
    <lineage>
        <taxon>Bacteria</taxon>
        <taxon>Pseudomonadati</taxon>
        <taxon>Pseudomonadota</taxon>
        <taxon>Alphaproteobacteria</taxon>
        <taxon>Rhodobacterales</taxon>
        <taxon>Paracoccaceae</taxon>
        <taxon>Antarcticimicrobium</taxon>
    </lineage>
</organism>
<name>A0A4R5EJD4_9RHOB</name>
<keyword evidence="3" id="KW-1185">Reference proteome</keyword>